<keyword evidence="3" id="KW-1185">Reference proteome</keyword>
<evidence type="ECO:0000256" key="1">
    <source>
        <dbReference type="SAM" id="Coils"/>
    </source>
</evidence>
<organism evidence="2 3">
    <name type="scientific">Clostridium niameyense</name>
    <dbReference type="NCBI Taxonomy" id="1622073"/>
    <lineage>
        <taxon>Bacteria</taxon>
        <taxon>Bacillati</taxon>
        <taxon>Bacillota</taxon>
        <taxon>Clostridia</taxon>
        <taxon>Eubacteriales</taxon>
        <taxon>Clostridiaceae</taxon>
        <taxon>Clostridium</taxon>
    </lineage>
</organism>
<dbReference type="AlphaFoldDB" id="A0A6M0R8F6"/>
<accession>A0A6M0R8F6</accession>
<dbReference type="Proteomes" id="UP000473885">
    <property type="component" value="Unassembled WGS sequence"/>
</dbReference>
<dbReference type="EMBL" id="SXDP01000002">
    <property type="protein sequence ID" value="NEZ46514.1"/>
    <property type="molecule type" value="Genomic_DNA"/>
</dbReference>
<name>A0A6M0R8F6_9CLOT</name>
<proteinExistence type="predicted"/>
<sequence length="174" mass="20855">MDKETFRKTERKLYNYFKKDKKVQSLKRKIDLLNKQINDIEKKLKNIDVSIPEESRAVDYEERVQTSSDGSSYAEKTLMRITDNLIMEQSRKIEEISQLEEQIRYIEADNIIIEENIDDIREEDKNFLKLKYYEGLKDWQIAVKLNMSQSNTTRKRQGLVNNVAGWEQWQKAMH</sequence>
<gene>
    <name evidence="2" type="ORF">FDF74_04700</name>
</gene>
<keyword evidence="1" id="KW-0175">Coiled coil</keyword>
<feature type="coiled-coil region" evidence="1">
    <location>
        <begin position="23"/>
        <end position="50"/>
    </location>
</feature>
<evidence type="ECO:0000313" key="3">
    <source>
        <dbReference type="Proteomes" id="UP000473885"/>
    </source>
</evidence>
<evidence type="ECO:0000313" key="2">
    <source>
        <dbReference type="EMBL" id="NEZ46514.1"/>
    </source>
</evidence>
<protein>
    <recommendedName>
        <fullName evidence="4">DUF1492 domain-containing protein</fullName>
    </recommendedName>
</protein>
<comment type="caution">
    <text evidence="2">The sequence shown here is derived from an EMBL/GenBank/DDBJ whole genome shotgun (WGS) entry which is preliminary data.</text>
</comment>
<evidence type="ECO:0008006" key="4">
    <source>
        <dbReference type="Google" id="ProtNLM"/>
    </source>
</evidence>
<reference evidence="2 3" key="1">
    <citation type="submission" date="2019-04" db="EMBL/GenBank/DDBJ databases">
        <title>Genome sequencing of Clostridium botulinum Groups I-IV and Clostridium butyricum.</title>
        <authorList>
            <person name="Brunt J."/>
            <person name="Van Vliet A.H.M."/>
            <person name="Stringer S.C."/>
            <person name="Carter A.T."/>
            <person name="Peck M.W."/>
        </authorList>
    </citation>
    <scope>NUCLEOTIDE SEQUENCE [LARGE SCALE GENOMIC DNA]</scope>
    <source>
        <strain evidence="2 3">IFR 18/094</strain>
    </source>
</reference>